<dbReference type="PANTHER" id="PTHR42966">
    <property type="entry name" value="N-ACETYLNEURAMINATE SYNTHASE"/>
    <property type="match status" value="1"/>
</dbReference>
<organism evidence="2 3">
    <name type="scientific">Phenylobacterium terrae</name>
    <dbReference type="NCBI Taxonomy" id="2665495"/>
    <lineage>
        <taxon>Bacteria</taxon>
        <taxon>Pseudomonadati</taxon>
        <taxon>Pseudomonadota</taxon>
        <taxon>Alphaproteobacteria</taxon>
        <taxon>Caulobacterales</taxon>
        <taxon>Caulobacteraceae</taxon>
        <taxon>Phenylobacterium</taxon>
    </lineage>
</organism>
<dbReference type="InterPro" id="IPR057736">
    <property type="entry name" value="SAF_PseI/NeuA/NeuB"/>
</dbReference>
<accession>A0ABW4N5K3</accession>
<keyword evidence="3" id="KW-1185">Reference proteome</keyword>
<dbReference type="Pfam" id="PF03102">
    <property type="entry name" value="NeuB"/>
    <property type="match status" value="1"/>
</dbReference>
<dbReference type="CDD" id="cd11615">
    <property type="entry name" value="SAF_NeuB_like"/>
    <property type="match status" value="1"/>
</dbReference>
<gene>
    <name evidence="2" type="ORF">ACFSC0_14050</name>
</gene>
<sequence length="339" mass="35651">MIAEVGVNHNGDPELAEACIRAAAAAGADAVKFQTFRAELLADAQAPLAPYQERNGQGGQDQRAMLRALELDLGCYPRLRSLAESLGMVFLSTPFDRPSLEFLVRLGVPALKLGSGDLDNFPLLAAARASGLPLIVSTGMADLQEIADTVAFLSDKATEFALLQCVSAYPAAAEAQNVRSIPALAKRFGVPVGFSDHTSGVGAAAAAVALGACIVEKHITLDRSLPGPDHLASLEPDGFKDYVLALREAQAALGSGEKQVQPQELEVRAVARRSAVALRDLPAGQALALDAVDMRRPADGVSGRELLSLLGRRLVRPVAAGERLRATDFELSTAEEGVR</sequence>
<evidence type="ECO:0000313" key="3">
    <source>
        <dbReference type="Proteomes" id="UP001597237"/>
    </source>
</evidence>
<dbReference type="SUPFAM" id="SSF51269">
    <property type="entry name" value="AFP III-like domain"/>
    <property type="match status" value="1"/>
</dbReference>
<dbReference type="InterPro" id="IPR013785">
    <property type="entry name" value="Aldolase_TIM"/>
</dbReference>
<feature type="domain" description="AFP-like" evidence="1">
    <location>
        <begin position="274"/>
        <end position="332"/>
    </location>
</feature>
<dbReference type="InterPro" id="IPR036732">
    <property type="entry name" value="AFP_Neu5c_C_sf"/>
</dbReference>
<dbReference type="SUPFAM" id="SSF51569">
    <property type="entry name" value="Aldolase"/>
    <property type="match status" value="1"/>
</dbReference>
<evidence type="ECO:0000313" key="2">
    <source>
        <dbReference type="EMBL" id="MFD1784525.1"/>
    </source>
</evidence>
<dbReference type="Pfam" id="PF08666">
    <property type="entry name" value="SAF"/>
    <property type="match status" value="1"/>
</dbReference>
<reference evidence="3" key="1">
    <citation type="journal article" date="2019" name="Int. J. Syst. Evol. Microbiol.">
        <title>The Global Catalogue of Microorganisms (GCM) 10K type strain sequencing project: providing services to taxonomists for standard genome sequencing and annotation.</title>
        <authorList>
            <consortium name="The Broad Institute Genomics Platform"/>
            <consortium name="The Broad Institute Genome Sequencing Center for Infectious Disease"/>
            <person name="Wu L."/>
            <person name="Ma J."/>
        </authorList>
    </citation>
    <scope>NUCLEOTIDE SEQUENCE [LARGE SCALE GENOMIC DNA]</scope>
    <source>
        <strain evidence="3">DFY28</strain>
    </source>
</reference>
<dbReference type="EMBL" id="JBHUEY010000001">
    <property type="protein sequence ID" value="MFD1784525.1"/>
    <property type="molecule type" value="Genomic_DNA"/>
</dbReference>
<dbReference type="PROSITE" id="PS50844">
    <property type="entry name" value="AFP_LIKE"/>
    <property type="match status" value="1"/>
</dbReference>
<dbReference type="PANTHER" id="PTHR42966:SF1">
    <property type="entry name" value="SIALIC ACID SYNTHASE"/>
    <property type="match status" value="1"/>
</dbReference>
<evidence type="ECO:0000259" key="1">
    <source>
        <dbReference type="PROSITE" id="PS50844"/>
    </source>
</evidence>
<protein>
    <submittedName>
        <fullName evidence="2">N-acetylneuraminate synthase family protein</fullName>
    </submittedName>
</protein>
<proteinExistence type="predicted"/>
<dbReference type="InterPro" id="IPR051690">
    <property type="entry name" value="PseI-like"/>
</dbReference>
<dbReference type="Proteomes" id="UP001597237">
    <property type="component" value="Unassembled WGS sequence"/>
</dbReference>
<comment type="caution">
    <text evidence="2">The sequence shown here is derived from an EMBL/GenBank/DDBJ whole genome shotgun (WGS) entry which is preliminary data.</text>
</comment>
<name>A0ABW4N5K3_9CAUL</name>
<dbReference type="InterPro" id="IPR006190">
    <property type="entry name" value="SAF_AFP_Neu5Ac"/>
</dbReference>
<dbReference type="SMART" id="SM00858">
    <property type="entry name" value="SAF"/>
    <property type="match status" value="1"/>
</dbReference>
<dbReference type="RefSeq" id="WP_377283528.1">
    <property type="nucleotide sequence ID" value="NZ_JBHRSI010000009.1"/>
</dbReference>
<dbReference type="InterPro" id="IPR013974">
    <property type="entry name" value="SAF"/>
</dbReference>
<dbReference type="InterPro" id="IPR013132">
    <property type="entry name" value="PseI/NeuA/B-like_N"/>
</dbReference>
<dbReference type="Gene3D" id="3.90.1210.10">
    <property type="entry name" value="Antifreeze-like/N-acetylneuraminic acid synthase C-terminal domain"/>
    <property type="match status" value="1"/>
</dbReference>
<dbReference type="Gene3D" id="3.20.20.70">
    <property type="entry name" value="Aldolase class I"/>
    <property type="match status" value="1"/>
</dbReference>